<dbReference type="SUPFAM" id="SSF46785">
    <property type="entry name" value="Winged helix' DNA-binding domain"/>
    <property type="match status" value="1"/>
</dbReference>
<evidence type="ECO:0000313" key="6">
    <source>
        <dbReference type="EMBL" id="QTR03477.1"/>
    </source>
</evidence>
<protein>
    <submittedName>
        <fullName evidence="5">DNA-binding transcriptional regulator YhcF (GntR family)</fullName>
    </submittedName>
    <submittedName>
        <fullName evidence="6">GntR family transcriptional regulator</fullName>
    </submittedName>
</protein>
<dbReference type="EMBL" id="CP072788">
    <property type="protein sequence ID" value="QTR03477.1"/>
    <property type="molecule type" value="Genomic_DNA"/>
</dbReference>
<dbReference type="GO" id="GO:0003677">
    <property type="term" value="F:DNA binding"/>
    <property type="evidence" value="ECO:0007669"/>
    <property type="project" value="UniProtKB-KW"/>
</dbReference>
<dbReference type="Gene3D" id="1.10.10.10">
    <property type="entry name" value="Winged helix-like DNA-binding domain superfamily/Winged helix DNA-binding domain"/>
    <property type="match status" value="1"/>
</dbReference>
<dbReference type="GO" id="GO:0003700">
    <property type="term" value="F:DNA-binding transcription factor activity"/>
    <property type="evidence" value="ECO:0007669"/>
    <property type="project" value="InterPro"/>
</dbReference>
<evidence type="ECO:0000313" key="7">
    <source>
        <dbReference type="Proteomes" id="UP000671828"/>
    </source>
</evidence>
<organism evidence="6 7">
    <name type="scientific">Saccharothrix algeriensis</name>
    <dbReference type="NCBI Taxonomy" id="173560"/>
    <lineage>
        <taxon>Bacteria</taxon>
        <taxon>Bacillati</taxon>
        <taxon>Actinomycetota</taxon>
        <taxon>Actinomycetes</taxon>
        <taxon>Pseudonocardiales</taxon>
        <taxon>Pseudonocardiaceae</taxon>
        <taxon>Saccharothrix</taxon>
    </lineage>
</organism>
<evidence type="ECO:0000259" key="4">
    <source>
        <dbReference type="PROSITE" id="PS50949"/>
    </source>
</evidence>
<evidence type="ECO:0000313" key="8">
    <source>
        <dbReference type="Proteomes" id="UP001195724"/>
    </source>
</evidence>
<dbReference type="PROSITE" id="PS50949">
    <property type="entry name" value="HTH_GNTR"/>
    <property type="match status" value="1"/>
</dbReference>
<dbReference type="PANTHER" id="PTHR38445:SF9">
    <property type="entry name" value="HTH-TYPE TRANSCRIPTIONAL REPRESSOR YTRA"/>
    <property type="match status" value="1"/>
</dbReference>
<dbReference type="PANTHER" id="PTHR38445">
    <property type="entry name" value="HTH-TYPE TRANSCRIPTIONAL REPRESSOR YTRA"/>
    <property type="match status" value="1"/>
</dbReference>
<sequence>MISLDPVSPVPPYEQVRSQFARKITDRELAVGTRLPTVRALAAELGIAVNTVARAYRELEEAGLIETRGRAGTVVSAAGERSRERVLRAARAYAATTREQGLTAEEALEIVRAALAD</sequence>
<dbReference type="Pfam" id="PF00392">
    <property type="entry name" value="GntR"/>
    <property type="match status" value="1"/>
</dbReference>
<dbReference type="AlphaFoldDB" id="A0A8T8HYM1"/>
<keyword evidence="1" id="KW-0805">Transcription regulation</keyword>
<dbReference type="InterPro" id="IPR000524">
    <property type="entry name" value="Tscrpt_reg_HTH_GntR"/>
</dbReference>
<keyword evidence="8" id="KW-1185">Reference proteome</keyword>
<keyword evidence="3" id="KW-0804">Transcription</keyword>
<accession>A0A8T8HYM1</accession>
<dbReference type="RefSeq" id="WP_204845791.1">
    <property type="nucleotide sequence ID" value="NZ_JAFBCL010000001.1"/>
</dbReference>
<dbReference type="Proteomes" id="UP000671828">
    <property type="component" value="Chromosome"/>
</dbReference>
<evidence type="ECO:0000256" key="1">
    <source>
        <dbReference type="ARBA" id="ARBA00023015"/>
    </source>
</evidence>
<name>A0A8T8HYM1_9PSEU</name>
<evidence type="ECO:0000256" key="3">
    <source>
        <dbReference type="ARBA" id="ARBA00023163"/>
    </source>
</evidence>
<feature type="domain" description="HTH gntR-type" evidence="4">
    <location>
        <begin position="10"/>
        <end position="78"/>
    </location>
</feature>
<evidence type="ECO:0000313" key="5">
    <source>
        <dbReference type="EMBL" id="MBM7815252.1"/>
    </source>
</evidence>
<reference evidence="5 8" key="1">
    <citation type="submission" date="2021-01" db="EMBL/GenBank/DDBJ databases">
        <title>Sequencing the genomes of 1000 actinobacteria strains.</title>
        <authorList>
            <person name="Klenk H.-P."/>
        </authorList>
    </citation>
    <scope>NUCLEOTIDE SEQUENCE [LARGE SCALE GENOMIC DNA]</scope>
    <source>
        <strain evidence="5 8">DSM 44581</strain>
    </source>
</reference>
<reference evidence="6" key="2">
    <citation type="submission" date="2021-04" db="EMBL/GenBank/DDBJ databases">
        <title>Saccharothrix algeriensis WGS.</title>
        <authorList>
            <person name="Stuskova K."/>
            <person name="Hakalova E."/>
            <person name="Tebbal A.B."/>
            <person name="Eichmeier A."/>
        </authorList>
    </citation>
    <scope>NUCLEOTIDE SEQUENCE</scope>
    <source>
        <strain evidence="6">NRRL B-24137</strain>
    </source>
</reference>
<gene>
    <name evidence="6" type="ORF">J7S33_32090</name>
    <name evidence="5" type="ORF">JOE68_006117</name>
</gene>
<dbReference type="InterPro" id="IPR036388">
    <property type="entry name" value="WH-like_DNA-bd_sf"/>
</dbReference>
<dbReference type="CDD" id="cd07377">
    <property type="entry name" value="WHTH_GntR"/>
    <property type="match status" value="1"/>
</dbReference>
<dbReference type="SMART" id="SM00345">
    <property type="entry name" value="HTH_GNTR"/>
    <property type="match status" value="1"/>
</dbReference>
<dbReference type="Proteomes" id="UP001195724">
    <property type="component" value="Unassembled WGS sequence"/>
</dbReference>
<keyword evidence="2 5" id="KW-0238">DNA-binding</keyword>
<dbReference type="EMBL" id="JAFBCL010000001">
    <property type="protein sequence ID" value="MBM7815252.1"/>
    <property type="molecule type" value="Genomic_DNA"/>
</dbReference>
<proteinExistence type="predicted"/>
<evidence type="ECO:0000256" key="2">
    <source>
        <dbReference type="ARBA" id="ARBA00023125"/>
    </source>
</evidence>
<dbReference type="InterPro" id="IPR036390">
    <property type="entry name" value="WH_DNA-bd_sf"/>
</dbReference>